<proteinExistence type="predicted"/>
<feature type="chain" id="PRO_5045381496" evidence="2">
    <location>
        <begin position="22"/>
        <end position="177"/>
    </location>
</feature>
<sequence length="177" mass="19975">MKNKKYLSLALILALSAPLSACGNTQTAEEKPANEASEEVKEAEKTEDVAVEPEPANEIENKESGDKGIYDLEFGYLPENFVENFKDEKNDLRTVEYMAENNPAKKITIQITPKDERLEEIVTIPDDAEEITIGENSGKFWDDGSFNYIVIKDGQNHIYTRSTLEKEEAVKVIEEIK</sequence>
<evidence type="ECO:0000313" key="5">
    <source>
        <dbReference type="Proteomes" id="UP001637996"/>
    </source>
</evidence>
<reference evidence="4 5" key="1">
    <citation type="journal article" date="2025" name="Anaerobe">
        <title>Description of Anaerococcus kampingiae sp. nov., Anaerococcus groningensis sp. nov., Anaerococcus martiniensis sp. nov., and Anaerococcus cruorum sp. nov., isolated from human clinical specimens.</title>
        <authorList>
            <person name="Boiten K.E."/>
            <person name="Meijer J."/>
            <person name="van Wezel E.M."/>
            <person name="Veloo A.C.M."/>
        </authorList>
    </citation>
    <scope>NUCLEOTIDE SEQUENCE [LARGE SCALE GENOMIC DNA]</scope>
    <source>
        <strain evidence="4 5">ENR0831</strain>
    </source>
</reference>
<accession>A0ABW9M8Q0</accession>
<dbReference type="Pfam" id="PF14285">
    <property type="entry name" value="DUF4367"/>
    <property type="match status" value="1"/>
</dbReference>
<dbReference type="Proteomes" id="UP001637996">
    <property type="component" value="Unassembled WGS sequence"/>
</dbReference>
<comment type="caution">
    <text evidence="4">The sequence shown here is derived from an EMBL/GenBank/DDBJ whole genome shotgun (WGS) entry which is preliminary data.</text>
</comment>
<dbReference type="EMBL" id="JBGMEI010000006">
    <property type="protein sequence ID" value="MFO3665560.1"/>
    <property type="molecule type" value="Genomic_DNA"/>
</dbReference>
<evidence type="ECO:0000256" key="1">
    <source>
        <dbReference type="SAM" id="MobiDB-lite"/>
    </source>
</evidence>
<feature type="signal peptide" evidence="2">
    <location>
        <begin position="1"/>
        <end position="21"/>
    </location>
</feature>
<keyword evidence="5" id="KW-1185">Reference proteome</keyword>
<evidence type="ECO:0000259" key="3">
    <source>
        <dbReference type="Pfam" id="PF14285"/>
    </source>
</evidence>
<dbReference type="RefSeq" id="WP_410031260.1">
    <property type="nucleotide sequence ID" value="NZ_JBGMEI010000006.1"/>
</dbReference>
<evidence type="ECO:0000256" key="2">
    <source>
        <dbReference type="SAM" id="SignalP"/>
    </source>
</evidence>
<evidence type="ECO:0000313" key="4">
    <source>
        <dbReference type="EMBL" id="MFO3665560.1"/>
    </source>
</evidence>
<name>A0ABW9M8Q0_9FIRM</name>
<feature type="domain" description="DUF4367" evidence="3">
    <location>
        <begin position="72"/>
        <end position="176"/>
    </location>
</feature>
<protein>
    <submittedName>
        <fullName evidence="4">DUF4367 domain-containing protein</fullName>
    </submittedName>
</protein>
<feature type="compositionally biased region" description="Basic and acidic residues" evidence="1">
    <location>
        <begin position="28"/>
        <end position="48"/>
    </location>
</feature>
<feature type="region of interest" description="Disordered" evidence="1">
    <location>
        <begin position="24"/>
        <end position="64"/>
    </location>
</feature>
<organism evidence="4 5">
    <name type="scientific">Anaerococcus martiniensis</name>
    <dbReference type="NCBI Taxonomy" id="3115615"/>
    <lineage>
        <taxon>Bacteria</taxon>
        <taxon>Bacillati</taxon>
        <taxon>Bacillota</taxon>
        <taxon>Tissierellia</taxon>
        <taxon>Tissierellales</taxon>
        <taxon>Peptoniphilaceae</taxon>
        <taxon>Anaerococcus</taxon>
    </lineage>
</organism>
<keyword evidence="2" id="KW-0732">Signal</keyword>
<gene>
    <name evidence="4" type="ORF">ACCQ41_04800</name>
</gene>
<dbReference type="InterPro" id="IPR025377">
    <property type="entry name" value="DUF4367"/>
</dbReference>